<feature type="domain" description="Peptidase U32 collagenase" evidence="1">
    <location>
        <begin position="389"/>
        <end position="504"/>
    </location>
</feature>
<dbReference type="Pfam" id="PF12392">
    <property type="entry name" value="DUF3656"/>
    <property type="match status" value="1"/>
</dbReference>
<dbReference type="RefSeq" id="WP_345011148.1">
    <property type="nucleotide sequence ID" value="NZ_BAABFC010000009.1"/>
</dbReference>
<keyword evidence="3" id="KW-1185">Reference proteome</keyword>
<accession>A0ABP8Q4J3</accession>
<evidence type="ECO:0000313" key="2">
    <source>
        <dbReference type="EMBL" id="GAA4496829.1"/>
    </source>
</evidence>
<organism evidence="2 3">
    <name type="scientific">Pseudaeromonas paramecii</name>
    <dbReference type="NCBI Taxonomy" id="2138166"/>
    <lineage>
        <taxon>Bacteria</taxon>
        <taxon>Pseudomonadati</taxon>
        <taxon>Pseudomonadota</taxon>
        <taxon>Gammaproteobacteria</taxon>
        <taxon>Aeromonadales</taxon>
        <taxon>Aeromonadaceae</taxon>
        <taxon>Pseudaeromonas</taxon>
    </lineage>
</organism>
<reference evidence="3" key="1">
    <citation type="journal article" date="2019" name="Int. J. Syst. Evol. Microbiol.">
        <title>The Global Catalogue of Microorganisms (GCM) 10K type strain sequencing project: providing services to taxonomists for standard genome sequencing and annotation.</title>
        <authorList>
            <consortium name="The Broad Institute Genomics Platform"/>
            <consortium name="The Broad Institute Genome Sequencing Center for Infectious Disease"/>
            <person name="Wu L."/>
            <person name="Ma J."/>
        </authorList>
    </citation>
    <scope>NUCLEOTIDE SEQUENCE [LARGE SCALE GENOMIC DNA]</scope>
    <source>
        <strain evidence="3">JCM 32226</strain>
    </source>
</reference>
<sequence>MTRAHQPLELLAPAKNLAQGREAILHGADAVYIGGPGFGARAAAGNSVSDIDALCQFAHRFHAHVYVAFNTLLTDAELEPARRLAHELYAAGADALIVQDMGLLQLDLPPIALHASTQTDNRDLAKVRLLEQLGFSQVVLARELSLDQIQTIAQGTQVTLEAFIHGALCVSYSGQCYISHAMTGRSANRGECAQICRLPCTLTGADGQVLAADQHLLSLKDLNQSEHLLDLVDAGVRSLKIEGRLKGPEYVKNVTAWYRQQLDALLAQRPELAPASAGRCSYSFTPNPAKSFHRGHTDYFLLGRSPEISNFATPKYAGEPVGKVSRLSPPGKGPVWFEVAAPAGFEFHNGDGLTYFRGKDLVGVRVNRAEGLRLFPAESVAGLKVGTALYRNQDQAFNALLAKPSAQRRIGVTLTLGQVGDDLCLALRDESGCQAQVWLPGPHPAAKDATKARSQLTEQLQKLGNTDFYAEAVVLDLPTLPFVPSAQLNALRRDGIEALMAARLADYRRPAARPVTLPLPMLGGQRLSYLANIYNAAAAAFYQQLGAGKTAPAFEAGEETREVPLMITRHCLRYSFGQCPKEREDGFKPDPLTLTIGQDQFRLRFDCVRCEMQVLGRLKPAKR</sequence>
<dbReference type="Pfam" id="PF01136">
    <property type="entry name" value="Peptidase_U32"/>
    <property type="match status" value="1"/>
</dbReference>
<dbReference type="PROSITE" id="PS01276">
    <property type="entry name" value="PEPTIDASE_U32"/>
    <property type="match status" value="1"/>
</dbReference>
<dbReference type="InterPro" id="IPR051454">
    <property type="entry name" value="RNA/ubiquinone_mod_enzymes"/>
</dbReference>
<dbReference type="PANTHER" id="PTHR30217">
    <property type="entry name" value="PEPTIDASE U32 FAMILY"/>
    <property type="match status" value="1"/>
</dbReference>
<comment type="caution">
    <text evidence="2">The sequence shown here is derived from an EMBL/GenBank/DDBJ whole genome shotgun (WGS) entry which is preliminary data.</text>
</comment>
<dbReference type="EMBL" id="BAABFC010000009">
    <property type="protein sequence ID" value="GAA4496829.1"/>
    <property type="molecule type" value="Genomic_DNA"/>
</dbReference>
<evidence type="ECO:0000313" key="3">
    <source>
        <dbReference type="Proteomes" id="UP001501321"/>
    </source>
</evidence>
<dbReference type="PANTHER" id="PTHR30217:SF10">
    <property type="entry name" value="23S RRNA 5-HYDROXYCYTIDINE C2501 SYNTHASE"/>
    <property type="match status" value="1"/>
</dbReference>
<evidence type="ECO:0000259" key="1">
    <source>
        <dbReference type="Pfam" id="PF12392"/>
    </source>
</evidence>
<dbReference type="InterPro" id="IPR020988">
    <property type="entry name" value="Pept_U32_collagenase"/>
</dbReference>
<name>A0ABP8Q4J3_9GAMM</name>
<dbReference type="Proteomes" id="UP001501321">
    <property type="component" value="Unassembled WGS sequence"/>
</dbReference>
<protein>
    <submittedName>
        <fullName evidence="2">U32 family peptidase</fullName>
    </submittedName>
</protein>
<dbReference type="InterPro" id="IPR001539">
    <property type="entry name" value="Peptidase_U32"/>
</dbReference>
<gene>
    <name evidence="2" type="ORF">GCM10023095_12490</name>
</gene>
<proteinExistence type="predicted"/>